<accession>A0A016T646</accession>
<reference evidence="2" key="1">
    <citation type="journal article" date="2015" name="Nat. Genet.">
        <title>The genome and transcriptome of the zoonotic hookworm Ancylostoma ceylanicum identify infection-specific gene families.</title>
        <authorList>
            <person name="Schwarz E.M."/>
            <person name="Hu Y."/>
            <person name="Antoshechkin I."/>
            <person name="Miller M.M."/>
            <person name="Sternberg P.W."/>
            <person name="Aroian R.V."/>
        </authorList>
    </citation>
    <scope>NUCLEOTIDE SEQUENCE</scope>
    <source>
        <strain evidence="2">HY135</strain>
    </source>
</reference>
<dbReference type="InterPro" id="IPR019424">
    <property type="entry name" value="7TM_GPCR_Srsx"/>
</dbReference>
<dbReference type="Pfam" id="PF10320">
    <property type="entry name" value="7TM_GPCR_Srsx"/>
    <property type="match status" value="1"/>
</dbReference>
<keyword evidence="2" id="KW-1185">Reference proteome</keyword>
<dbReference type="AlphaFoldDB" id="A0A016T646"/>
<dbReference type="Proteomes" id="UP000024635">
    <property type="component" value="Unassembled WGS sequence"/>
</dbReference>
<gene>
    <name evidence="1" type="primary">Acey_s0131.g1635</name>
    <name evidence="1" type="ORF">Y032_0131g1635</name>
</gene>
<evidence type="ECO:0000313" key="2">
    <source>
        <dbReference type="Proteomes" id="UP000024635"/>
    </source>
</evidence>
<evidence type="ECO:0000313" key="1">
    <source>
        <dbReference type="EMBL" id="EYB98453.1"/>
    </source>
</evidence>
<comment type="caution">
    <text evidence="1">The sequence shown here is derived from an EMBL/GenBank/DDBJ whole genome shotgun (WGS) entry which is preliminary data.</text>
</comment>
<proteinExistence type="predicted"/>
<dbReference type="OrthoDB" id="5873055at2759"/>
<protein>
    <submittedName>
        <fullName evidence="1">Uncharacterized protein</fullName>
    </submittedName>
</protein>
<sequence length="66" mass="7725">MICYSQTFYVCIWRSKEYRSAFIEQLQLMVCRKPQVKIEVSTSRSQVTRVITVQAQTKTALRSTCT</sequence>
<name>A0A016T646_9BILA</name>
<dbReference type="EMBL" id="JARK01001467">
    <property type="protein sequence ID" value="EYB98453.1"/>
    <property type="molecule type" value="Genomic_DNA"/>
</dbReference>
<organism evidence="1 2">
    <name type="scientific">Ancylostoma ceylanicum</name>
    <dbReference type="NCBI Taxonomy" id="53326"/>
    <lineage>
        <taxon>Eukaryota</taxon>
        <taxon>Metazoa</taxon>
        <taxon>Ecdysozoa</taxon>
        <taxon>Nematoda</taxon>
        <taxon>Chromadorea</taxon>
        <taxon>Rhabditida</taxon>
        <taxon>Rhabditina</taxon>
        <taxon>Rhabditomorpha</taxon>
        <taxon>Strongyloidea</taxon>
        <taxon>Ancylostomatidae</taxon>
        <taxon>Ancylostomatinae</taxon>
        <taxon>Ancylostoma</taxon>
    </lineage>
</organism>